<dbReference type="PANTHER" id="PTHR44899">
    <property type="entry name" value="CAMK FAMILY PROTEIN KINASE"/>
    <property type="match status" value="1"/>
</dbReference>
<dbReference type="EMBL" id="ML119061">
    <property type="protein sequence ID" value="ROT35406.1"/>
    <property type="molecule type" value="Genomic_DNA"/>
</dbReference>
<dbReference type="InterPro" id="IPR000719">
    <property type="entry name" value="Prot_kinase_dom"/>
</dbReference>
<dbReference type="OrthoDB" id="10250725at2759"/>
<gene>
    <name evidence="19" type="ORF">SODALDRAFT_283689</name>
</gene>
<feature type="compositionally biased region" description="Low complexity" evidence="17">
    <location>
        <begin position="423"/>
        <end position="435"/>
    </location>
</feature>
<dbReference type="SMART" id="SM00220">
    <property type="entry name" value="S_TKc"/>
    <property type="match status" value="1"/>
</dbReference>
<evidence type="ECO:0000256" key="16">
    <source>
        <dbReference type="SAM" id="Coils"/>
    </source>
</evidence>
<dbReference type="Gene3D" id="1.10.510.10">
    <property type="entry name" value="Transferase(Phosphotransferase) domain 1"/>
    <property type="match status" value="1"/>
</dbReference>
<evidence type="ECO:0000256" key="2">
    <source>
        <dbReference type="ARBA" id="ARBA00006692"/>
    </source>
</evidence>
<keyword evidence="4" id="KW-0723">Serine/threonine-protein kinase</keyword>
<dbReference type="EC" id="2.7.11.1" evidence="3"/>
<dbReference type="SUPFAM" id="SSF56112">
    <property type="entry name" value="Protein kinase-like (PK-like)"/>
    <property type="match status" value="1"/>
</dbReference>
<evidence type="ECO:0000256" key="9">
    <source>
        <dbReference type="ARBA" id="ARBA00022776"/>
    </source>
</evidence>
<dbReference type="Proteomes" id="UP000272025">
    <property type="component" value="Unassembled WGS sequence"/>
</dbReference>
<comment type="subcellular location">
    <subcellularLocation>
        <location evidence="1">Nucleus</location>
    </subcellularLocation>
</comment>
<accession>A0A3N2PM32</accession>
<dbReference type="InterPro" id="IPR011009">
    <property type="entry name" value="Kinase-like_dom_sf"/>
</dbReference>
<keyword evidence="8" id="KW-0547">Nucleotide-binding</keyword>
<dbReference type="AlphaFoldDB" id="A0A3N2PM32"/>
<feature type="coiled-coil region" evidence="16">
    <location>
        <begin position="294"/>
        <end position="384"/>
    </location>
</feature>
<dbReference type="PANTHER" id="PTHR44899:SF3">
    <property type="entry name" value="SERINE_THREONINE-PROTEIN KINASE NEK1"/>
    <property type="match status" value="1"/>
</dbReference>
<dbReference type="GeneID" id="39576902"/>
<keyword evidence="7" id="KW-0808">Transferase</keyword>
<evidence type="ECO:0000313" key="20">
    <source>
        <dbReference type="Proteomes" id="UP000272025"/>
    </source>
</evidence>
<dbReference type="InterPro" id="IPR051131">
    <property type="entry name" value="NEK_Ser/Thr_kinase_NIMA"/>
</dbReference>
<keyword evidence="11" id="KW-0067">ATP-binding</keyword>
<comment type="catalytic activity">
    <reaction evidence="14">
        <text>L-threonyl-[protein] + ATP = O-phospho-L-threonyl-[protein] + ADP + H(+)</text>
        <dbReference type="Rhea" id="RHEA:46608"/>
        <dbReference type="Rhea" id="RHEA-COMP:11060"/>
        <dbReference type="Rhea" id="RHEA-COMP:11605"/>
        <dbReference type="ChEBI" id="CHEBI:15378"/>
        <dbReference type="ChEBI" id="CHEBI:30013"/>
        <dbReference type="ChEBI" id="CHEBI:30616"/>
        <dbReference type="ChEBI" id="CHEBI:61977"/>
        <dbReference type="ChEBI" id="CHEBI:456216"/>
        <dbReference type="EC" id="2.7.11.1"/>
    </reaction>
</comment>
<dbReference type="PROSITE" id="PS50011">
    <property type="entry name" value="PROTEIN_KINASE_DOM"/>
    <property type="match status" value="1"/>
</dbReference>
<dbReference type="RefSeq" id="XP_028463212.1">
    <property type="nucleotide sequence ID" value="XM_028608424.1"/>
</dbReference>
<protein>
    <recommendedName>
        <fullName evidence="3">non-specific serine/threonine protein kinase</fullName>
        <ecNumber evidence="3">2.7.11.1</ecNumber>
    </recommendedName>
</protein>
<keyword evidence="16" id="KW-0175">Coiled coil</keyword>
<evidence type="ECO:0000256" key="10">
    <source>
        <dbReference type="ARBA" id="ARBA00022777"/>
    </source>
</evidence>
<evidence type="ECO:0000256" key="11">
    <source>
        <dbReference type="ARBA" id="ARBA00022840"/>
    </source>
</evidence>
<dbReference type="Pfam" id="PF07714">
    <property type="entry name" value="PK_Tyr_Ser-Thr"/>
    <property type="match status" value="1"/>
</dbReference>
<evidence type="ECO:0000256" key="8">
    <source>
        <dbReference type="ARBA" id="ARBA00022741"/>
    </source>
</evidence>
<evidence type="ECO:0000256" key="12">
    <source>
        <dbReference type="ARBA" id="ARBA00023242"/>
    </source>
</evidence>
<dbReference type="PROSITE" id="PS00108">
    <property type="entry name" value="PROTEIN_KINASE_ST"/>
    <property type="match status" value="1"/>
</dbReference>
<keyword evidence="9" id="KW-0498">Mitosis</keyword>
<dbReference type="InterPro" id="IPR001245">
    <property type="entry name" value="Ser-Thr/Tyr_kinase_cat_dom"/>
</dbReference>
<organism evidence="19 20">
    <name type="scientific">Sodiomyces alkalinus (strain CBS 110278 / VKM F-3762 / F11)</name>
    <name type="common">Alkaliphilic filamentous fungus</name>
    <dbReference type="NCBI Taxonomy" id="1314773"/>
    <lineage>
        <taxon>Eukaryota</taxon>
        <taxon>Fungi</taxon>
        <taxon>Dikarya</taxon>
        <taxon>Ascomycota</taxon>
        <taxon>Pezizomycotina</taxon>
        <taxon>Sordariomycetes</taxon>
        <taxon>Hypocreomycetidae</taxon>
        <taxon>Glomerellales</taxon>
        <taxon>Plectosphaerellaceae</taxon>
        <taxon>Sodiomyces</taxon>
    </lineage>
</organism>
<feature type="region of interest" description="Disordered" evidence="17">
    <location>
        <begin position="710"/>
        <end position="771"/>
    </location>
</feature>
<keyword evidence="6" id="KW-0132">Cell division</keyword>
<feature type="compositionally biased region" description="Polar residues" evidence="17">
    <location>
        <begin position="597"/>
        <end position="612"/>
    </location>
</feature>
<evidence type="ECO:0000256" key="14">
    <source>
        <dbReference type="ARBA" id="ARBA00047899"/>
    </source>
</evidence>
<feature type="region of interest" description="Disordered" evidence="17">
    <location>
        <begin position="554"/>
        <end position="635"/>
    </location>
</feature>
<evidence type="ECO:0000256" key="4">
    <source>
        <dbReference type="ARBA" id="ARBA00022527"/>
    </source>
</evidence>
<evidence type="ECO:0000256" key="3">
    <source>
        <dbReference type="ARBA" id="ARBA00012513"/>
    </source>
</evidence>
<feature type="compositionally biased region" description="Polar residues" evidence="17">
    <location>
        <begin position="564"/>
        <end position="587"/>
    </location>
</feature>
<feature type="region of interest" description="Disordered" evidence="17">
    <location>
        <begin position="660"/>
        <end position="695"/>
    </location>
</feature>
<dbReference type="FunFam" id="1.10.510.10:FF:000697">
    <property type="entry name" value="G2-specific protein kinase nimA"/>
    <property type="match status" value="1"/>
</dbReference>
<proteinExistence type="inferred from homology"/>
<dbReference type="CDD" id="cd08217">
    <property type="entry name" value="STKc_Nek2"/>
    <property type="match status" value="1"/>
</dbReference>
<dbReference type="GO" id="GO:0005634">
    <property type="term" value="C:nucleus"/>
    <property type="evidence" value="ECO:0007669"/>
    <property type="project" value="UniProtKB-SubCell"/>
</dbReference>
<evidence type="ECO:0000256" key="1">
    <source>
        <dbReference type="ARBA" id="ARBA00004123"/>
    </source>
</evidence>
<dbReference type="GO" id="GO:0004674">
    <property type="term" value="F:protein serine/threonine kinase activity"/>
    <property type="evidence" value="ECO:0007669"/>
    <property type="project" value="UniProtKB-KW"/>
</dbReference>
<evidence type="ECO:0000256" key="17">
    <source>
        <dbReference type="SAM" id="MobiDB-lite"/>
    </source>
</evidence>
<keyword evidence="10 19" id="KW-0418">Kinase</keyword>
<dbReference type="InterPro" id="IPR008271">
    <property type="entry name" value="Ser/Thr_kinase_AS"/>
</dbReference>
<comment type="similarity">
    <text evidence="2">Belongs to the protein kinase superfamily. CAMK Ser/Thr protein kinase family.</text>
</comment>
<dbReference type="FunFam" id="3.30.200.20:FF:000525">
    <property type="entry name" value="Serine/threonine-protein kinase KIN3"/>
    <property type="match status" value="1"/>
</dbReference>
<evidence type="ECO:0000256" key="6">
    <source>
        <dbReference type="ARBA" id="ARBA00022618"/>
    </source>
</evidence>
<keyword evidence="20" id="KW-1185">Reference proteome</keyword>
<name>A0A3N2PM32_SODAK</name>
<evidence type="ECO:0000256" key="5">
    <source>
        <dbReference type="ARBA" id="ARBA00022553"/>
    </source>
</evidence>
<feature type="domain" description="Protein kinase" evidence="18">
    <location>
        <begin position="8"/>
        <end position="292"/>
    </location>
</feature>
<dbReference type="Gene3D" id="3.30.200.20">
    <property type="entry name" value="Phosphorylase Kinase, domain 1"/>
    <property type="match status" value="1"/>
</dbReference>
<dbReference type="STRING" id="1314773.A0A3N2PM32"/>
<reference evidence="19 20" key="1">
    <citation type="journal article" date="2018" name="Mol. Ecol.">
        <title>The obligate alkalophilic soda-lake fungus Sodiomyces alkalinus has shifted to a protein diet.</title>
        <authorList>
            <person name="Grum-Grzhimaylo A.A."/>
            <person name="Falkoski D.L."/>
            <person name="van den Heuvel J."/>
            <person name="Valero-Jimenez C.A."/>
            <person name="Min B."/>
            <person name="Choi I.G."/>
            <person name="Lipzen A."/>
            <person name="Daum C.G."/>
            <person name="Aanen D.K."/>
            <person name="Tsang A."/>
            <person name="Henrissat B."/>
            <person name="Bilanenko E.N."/>
            <person name="de Vries R.P."/>
            <person name="van Kan J.A.L."/>
            <person name="Grigoriev I.V."/>
            <person name="Debets A.J.M."/>
        </authorList>
    </citation>
    <scope>NUCLEOTIDE SEQUENCE [LARGE SCALE GENOMIC DNA]</scope>
    <source>
        <strain evidence="19 20">F11</strain>
    </source>
</reference>
<keyword evidence="12" id="KW-0539">Nucleus</keyword>
<feature type="region of interest" description="Disordered" evidence="17">
    <location>
        <begin position="398"/>
        <end position="465"/>
    </location>
</feature>
<dbReference type="GO" id="GO:0005524">
    <property type="term" value="F:ATP binding"/>
    <property type="evidence" value="ECO:0007669"/>
    <property type="project" value="UniProtKB-KW"/>
</dbReference>
<evidence type="ECO:0000256" key="13">
    <source>
        <dbReference type="ARBA" id="ARBA00023306"/>
    </source>
</evidence>
<sequence>MTTESDKYEVLEKIGHGSFGVIRKVRRKNDSLVMCRKEISYLKMSAKEREQLHAEFQILSHLRHPNIVGYYHREHLKSTQDLHLYMEYCGNGDLGRVIKNLAAKGERAQESFVWSVFSQLVTALYRCHYGVDPPEVGSNVLGLFTTASRPKVPAGTMTILHRDLKPENVFLDENNSVKLGDFGLSKMIQSHDFASTYVGTPFYMSPEICAAEKYTLKSDIWSLGCIIYELCAREPPFNAKSHFQLVQKIKEGKVAPLPDIYSPELMGTIKDCLRVNPDRRPDTAQLLNLPVVRLMRKEKEVVELNKVLKAKEESLKVREQEMQRKIEGFEAEKNYTRQEIDNALRREWEVKARLEIDRHVQMEMERLRKRYEDEVQARVQEELQKKAMVAAAAAAAAAPTSTPAPAPAPTTLQPEPVQETDLSSSSGRSDYPYSSVGHTSGEGDISSATDLTDLSDHSPEVPTMVSNMKKISRTPFGRAQTMFAGNPVGTPMDVEMASPSPMAIASLSLSPRRNEATKPPTAHPANIFTANAAATGGPADTLWNVPREPLVIDSDDDDIIPSPTRNIKSRQNPFNARNRPILSSQKTAPVPRLRSKLSGTALNLNTNKSLPTVPTDRGRSGGLGQQQPERCPSPIRRVSKIPSATNLQAASAAAAAAAAAHNGGSGSGDAAGSGLTRKASNSKKDPESLGKMAAKNNIRGRTLVELQQARAGGRPLSALPGVENTSPKRNFKDRIAGRRSSAEAPAAVWDPERDEMPSPFLERKKQPLIRA</sequence>
<keyword evidence="5" id="KW-0597">Phosphoprotein</keyword>
<evidence type="ECO:0000259" key="18">
    <source>
        <dbReference type="PROSITE" id="PS50011"/>
    </source>
</evidence>
<dbReference type="CDD" id="cd22249">
    <property type="entry name" value="UDM1_RNF168_RNF169-like"/>
    <property type="match status" value="1"/>
</dbReference>
<feature type="compositionally biased region" description="Basic and acidic residues" evidence="17">
    <location>
        <begin position="750"/>
        <end position="765"/>
    </location>
</feature>
<evidence type="ECO:0000256" key="15">
    <source>
        <dbReference type="ARBA" id="ARBA00048679"/>
    </source>
</evidence>
<dbReference type="GO" id="GO:0051301">
    <property type="term" value="P:cell division"/>
    <property type="evidence" value="ECO:0007669"/>
    <property type="project" value="UniProtKB-KW"/>
</dbReference>
<evidence type="ECO:0000313" key="19">
    <source>
        <dbReference type="EMBL" id="ROT35406.1"/>
    </source>
</evidence>
<comment type="catalytic activity">
    <reaction evidence="15">
        <text>L-seryl-[protein] + ATP = O-phospho-L-seryl-[protein] + ADP + H(+)</text>
        <dbReference type="Rhea" id="RHEA:17989"/>
        <dbReference type="Rhea" id="RHEA-COMP:9863"/>
        <dbReference type="Rhea" id="RHEA-COMP:11604"/>
        <dbReference type="ChEBI" id="CHEBI:15378"/>
        <dbReference type="ChEBI" id="CHEBI:29999"/>
        <dbReference type="ChEBI" id="CHEBI:30616"/>
        <dbReference type="ChEBI" id="CHEBI:83421"/>
        <dbReference type="ChEBI" id="CHEBI:456216"/>
        <dbReference type="EC" id="2.7.11.1"/>
    </reaction>
</comment>
<evidence type="ECO:0000256" key="7">
    <source>
        <dbReference type="ARBA" id="ARBA00022679"/>
    </source>
</evidence>
<keyword evidence="13" id="KW-0131">Cell cycle</keyword>